<comment type="caution">
    <text evidence="2">The sequence shown here is derived from an EMBL/GenBank/DDBJ whole genome shotgun (WGS) entry which is preliminary data.</text>
</comment>
<evidence type="ECO:0000313" key="2">
    <source>
        <dbReference type="EMBL" id="KAK0496175.1"/>
    </source>
</evidence>
<reference evidence="2" key="1">
    <citation type="submission" date="2023-06" db="EMBL/GenBank/DDBJ databases">
        <authorList>
            <consortium name="Lawrence Berkeley National Laboratory"/>
            <person name="Ahrendt S."/>
            <person name="Sahu N."/>
            <person name="Indic B."/>
            <person name="Wong-Bajracharya J."/>
            <person name="Merenyi Z."/>
            <person name="Ke H.-M."/>
            <person name="Monk M."/>
            <person name="Kocsube S."/>
            <person name="Drula E."/>
            <person name="Lipzen A."/>
            <person name="Balint B."/>
            <person name="Henrissat B."/>
            <person name="Andreopoulos B."/>
            <person name="Martin F.M."/>
            <person name="Harder C.B."/>
            <person name="Rigling D."/>
            <person name="Ford K.L."/>
            <person name="Foster G.D."/>
            <person name="Pangilinan J."/>
            <person name="Papanicolaou A."/>
            <person name="Barry K."/>
            <person name="LaButti K."/>
            <person name="Viragh M."/>
            <person name="Koriabine M."/>
            <person name="Yan M."/>
            <person name="Riley R."/>
            <person name="Champramary S."/>
            <person name="Plett K.L."/>
            <person name="Tsai I.J."/>
            <person name="Slot J."/>
            <person name="Sipos G."/>
            <person name="Plett J."/>
            <person name="Nagy L.G."/>
            <person name="Grigoriev I.V."/>
        </authorList>
    </citation>
    <scope>NUCLEOTIDE SEQUENCE</scope>
    <source>
        <strain evidence="2">HWK02</strain>
    </source>
</reference>
<feature type="compositionally biased region" description="Polar residues" evidence="1">
    <location>
        <begin position="101"/>
        <end position="122"/>
    </location>
</feature>
<feature type="region of interest" description="Disordered" evidence="1">
    <location>
        <begin position="25"/>
        <end position="46"/>
    </location>
</feature>
<evidence type="ECO:0000313" key="3">
    <source>
        <dbReference type="Proteomes" id="UP001175228"/>
    </source>
</evidence>
<name>A0AA39Q5V2_9AGAR</name>
<gene>
    <name evidence="2" type="ORF">EDD18DRAFT_1332275</name>
</gene>
<feature type="region of interest" description="Disordered" evidence="1">
    <location>
        <begin position="93"/>
        <end position="148"/>
    </location>
</feature>
<organism evidence="2 3">
    <name type="scientific">Armillaria luteobubalina</name>
    <dbReference type="NCBI Taxonomy" id="153913"/>
    <lineage>
        <taxon>Eukaryota</taxon>
        <taxon>Fungi</taxon>
        <taxon>Dikarya</taxon>
        <taxon>Basidiomycota</taxon>
        <taxon>Agaricomycotina</taxon>
        <taxon>Agaricomycetes</taxon>
        <taxon>Agaricomycetidae</taxon>
        <taxon>Agaricales</taxon>
        <taxon>Marasmiineae</taxon>
        <taxon>Physalacriaceae</taxon>
        <taxon>Armillaria</taxon>
    </lineage>
</organism>
<keyword evidence="3" id="KW-1185">Reference proteome</keyword>
<dbReference type="EMBL" id="JAUEPU010000016">
    <property type="protein sequence ID" value="KAK0496175.1"/>
    <property type="molecule type" value="Genomic_DNA"/>
</dbReference>
<dbReference type="Proteomes" id="UP001175228">
    <property type="component" value="Unassembled WGS sequence"/>
</dbReference>
<accession>A0AA39Q5V2</accession>
<sequence length="282" mass="31487">MARADANLNRDAEPPRGVRLVRCSVFGQKGRGADPRGNPSQEEWDRREALRKEWKVDLPIIGWIMRIHPTRPTLNKWRYTARMAPDLLAKLEDEQEDSLRSNENSLQDDISNSGEEGATTHNRGGRKSADHPPPRYAQSSEDVDEEELDDICDDDDAEFPENGVCAYEPRLSISTIYRVHLKLKLSKGGCYVLVGISSTLLMGCTMAGHRARPDDSWHGSVVVSASIMSRSQEHSQTSFKEEDWSSPVLDGDLEAQRESSVRGSSLYEDTTHSSTVVDEGTS</sequence>
<evidence type="ECO:0000256" key="1">
    <source>
        <dbReference type="SAM" id="MobiDB-lite"/>
    </source>
</evidence>
<feature type="compositionally biased region" description="Polar residues" evidence="1">
    <location>
        <begin position="272"/>
        <end position="282"/>
    </location>
</feature>
<dbReference type="AlphaFoldDB" id="A0AA39Q5V2"/>
<protein>
    <submittedName>
        <fullName evidence="2">Uncharacterized protein</fullName>
    </submittedName>
</protein>
<feature type="region of interest" description="Disordered" evidence="1">
    <location>
        <begin position="232"/>
        <end position="282"/>
    </location>
</feature>
<proteinExistence type="predicted"/>